<dbReference type="PROSITE" id="PS01209">
    <property type="entry name" value="LDLRA_1"/>
    <property type="match status" value="1"/>
</dbReference>
<keyword evidence="3" id="KW-0472">Membrane</keyword>
<dbReference type="Proteomes" id="UP000594260">
    <property type="component" value="Unplaced"/>
</dbReference>
<reference evidence="5" key="1">
    <citation type="submission" date="2021-01" db="UniProtKB">
        <authorList>
            <consortium name="EnsemblMetazoa"/>
        </authorList>
    </citation>
    <scope>IDENTIFICATION</scope>
</reference>
<protein>
    <submittedName>
        <fullName evidence="5">Uncharacterized protein</fullName>
    </submittedName>
</protein>
<dbReference type="SMART" id="SM00192">
    <property type="entry name" value="LDLa"/>
    <property type="match status" value="1"/>
</dbReference>
<evidence type="ECO:0000256" key="3">
    <source>
        <dbReference type="SAM" id="Phobius"/>
    </source>
</evidence>
<feature type="disulfide bond" evidence="2">
    <location>
        <begin position="184"/>
        <end position="199"/>
    </location>
</feature>
<evidence type="ECO:0000256" key="2">
    <source>
        <dbReference type="PROSITE-ProRule" id="PRU00124"/>
    </source>
</evidence>
<comment type="caution">
    <text evidence="2">Lacks conserved residue(s) required for the propagation of feature annotation.</text>
</comment>
<feature type="signal peptide" evidence="4">
    <location>
        <begin position="1"/>
        <end position="17"/>
    </location>
</feature>
<evidence type="ECO:0000313" key="5">
    <source>
        <dbReference type="EnsemblMetazoa" id="XP_022670986"/>
    </source>
</evidence>
<keyword evidence="6" id="KW-1185">Reference proteome</keyword>
<feature type="chain" id="PRO_5029763749" evidence="4">
    <location>
        <begin position="18"/>
        <end position="308"/>
    </location>
</feature>
<dbReference type="SUPFAM" id="SSF57424">
    <property type="entry name" value="LDL receptor-like module"/>
    <property type="match status" value="1"/>
</dbReference>
<keyword evidence="4" id="KW-0732">Signal</keyword>
<keyword evidence="3" id="KW-1133">Transmembrane helix</keyword>
<sequence>MKRTVIVYALLAGAVSADVTSDQNVYHYLETRCGLVDAVVVDTVMTIQLRDNTHPIEARPECRSFIEFKAKKNYSLQATIRNLHLTESSPQKLCLTHFLMVVNALKNETHRMCHYHGPLKAGEVGQFFGNELNFFYTRKEELKPEHDMEITVTSIIQADSTTDCPDNMFKCIKSQICVPETSRCDGAFNCGDYSDERDCGMNASVTGNPNTEAPRVVVVQKSKMAAADGTKSLNKTSIVIIGVGLGLMLICFVAVFALITVRRIRKRNDFQPVFVQDTRPPQQETSVATNQEIDQDSGINVALRTDVV</sequence>
<keyword evidence="1 2" id="KW-1015">Disulfide bond</keyword>
<evidence type="ECO:0000313" key="6">
    <source>
        <dbReference type="Proteomes" id="UP000594260"/>
    </source>
</evidence>
<feature type="transmembrane region" description="Helical" evidence="3">
    <location>
        <begin position="238"/>
        <end position="261"/>
    </location>
</feature>
<dbReference type="CDD" id="cd00112">
    <property type="entry name" value="LDLa"/>
    <property type="match status" value="1"/>
</dbReference>
<evidence type="ECO:0000256" key="1">
    <source>
        <dbReference type="ARBA" id="ARBA00023157"/>
    </source>
</evidence>
<dbReference type="PROSITE" id="PS50068">
    <property type="entry name" value="LDLRA_2"/>
    <property type="match status" value="1"/>
</dbReference>
<proteinExistence type="predicted"/>
<keyword evidence="3" id="KW-0812">Transmembrane</keyword>
<evidence type="ECO:0000256" key="4">
    <source>
        <dbReference type="SAM" id="SignalP"/>
    </source>
</evidence>
<accession>A0A7M7KRP6</accession>
<dbReference type="RefSeq" id="XP_022670986.1">
    <property type="nucleotide sequence ID" value="XM_022815251.1"/>
</dbReference>
<dbReference type="AlphaFoldDB" id="A0A7M7KRP6"/>
<dbReference type="EnsemblMetazoa" id="XM_022815251">
    <property type="protein sequence ID" value="XP_022670986"/>
    <property type="gene ID" value="LOC111254418"/>
</dbReference>
<dbReference type="Gene3D" id="4.10.400.10">
    <property type="entry name" value="Low-density Lipoprotein Receptor"/>
    <property type="match status" value="1"/>
</dbReference>
<dbReference type="InterPro" id="IPR002172">
    <property type="entry name" value="LDrepeatLR_classA_rpt"/>
</dbReference>
<dbReference type="GeneID" id="111254418"/>
<dbReference type="InterPro" id="IPR023415">
    <property type="entry name" value="LDLR_class-A_CS"/>
</dbReference>
<dbReference type="Pfam" id="PF00057">
    <property type="entry name" value="Ldl_recept_a"/>
    <property type="match status" value="1"/>
</dbReference>
<organism evidence="5 6">
    <name type="scientific">Varroa destructor</name>
    <name type="common">Honeybee mite</name>
    <dbReference type="NCBI Taxonomy" id="109461"/>
    <lineage>
        <taxon>Eukaryota</taxon>
        <taxon>Metazoa</taxon>
        <taxon>Ecdysozoa</taxon>
        <taxon>Arthropoda</taxon>
        <taxon>Chelicerata</taxon>
        <taxon>Arachnida</taxon>
        <taxon>Acari</taxon>
        <taxon>Parasitiformes</taxon>
        <taxon>Mesostigmata</taxon>
        <taxon>Gamasina</taxon>
        <taxon>Dermanyssoidea</taxon>
        <taxon>Varroidae</taxon>
        <taxon>Varroa</taxon>
    </lineage>
</organism>
<dbReference type="InterPro" id="IPR036055">
    <property type="entry name" value="LDL_receptor-like_sf"/>
</dbReference>
<name>A0A7M7KRP6_VARDE</name>